<name>A0A9X7J442_9FIRM</name>
<gene>
    <name evidence="4" type="primary">sgcG_2</name>
    <name evidence="4" type="ORF">MOST_11920</name>
</gene>
<evidence type="ECO:0000256" key="2">
    <source>
        <dbReference type="ARBA" id="ARBA00022643"/>
    </source>
</evidence>
<dbReference type="InterPro" id="IPR005025">
    <property type="entry name" value="FMN_Rdtase-like_dom"/>
</dbReference>
<keyword evidence="2" id="KW-0288">FMN</keyword>
<dbReference type="GO" id="GO:0016491">
    <property type="term" value="F:oxidoreductase activity"/>
    <property type="evidence" value="ECO:0007669"/>
    <property type="project" value="UniProtKB-KW"/>
</dbReference>
<organism evidence="4 5">
    <name type="scientific">Neomoorella stamsii</name>
    <dbReference type="NCBI Taxonomy" id="1266720"/>
    <lineage>
        <taxon>Bacteria</taxon>
        <taxon>Bacillati</taxon>
        <taxon>Bacillota</taxon>
        <taxon>Clostridia</taxon>
        <taxon>Neomoorellales</taxon>
        <taxon>Neomoorellaceae</taxon>
        <taxon>Neomoorella</taxon>
    </lineage>
</organism>
<keyword evidence="5" id="KW-1185">Reference proteome</keyword>
<protein>
    <submittedName>
        <fullName evidence="4">2-amino-4-deoxychorismate dehydrogenase</fullName>
        <ecNumber evidence="4">1.3.99.24</ecNumber>
    </submittedName>
</protein>
<dbReference type="SUPFAM" id="SSF52218">
    <property type="entry name" value="Flavoproteins"/>
    <property type="match status" value="1"/>
</dbReference>
<dbReference type="AlphaFoldDB" id="A0A9X7J442"/>
<dbReference type="EC" id="1.3.99.24" evidence="4"/>
<keyword evidence="1" id="KW-0285">Flavoprotein</keyword>
<dbReference type="PANTHER" id="PTHR43278:SF4">
    <property type="entry name" value="NAD(P)H-DEPENDENT FMN-CONTAINING OXIDOREDUCTASE YWQN-RELATED"/>
    <property type="match status" value="1"/>
</dbReference>
<evidence type="ECO:0000313" key="5">
    <source>
        <dbReference type="Proteomes" id="UP000239430"/>
    </source>
</evidence>
<dbReference type="PANTHER" id="PTHR43278">
    <property type="entry name" value="NAD(P)H-DEPENDENT FMN-CONTAINING OXIDOREDUCTASE YWQN-RELATED"/>
    <property type="match status" value="1"/>
</dbReference>
<dbReference type="InterPro" id="IPR029039">
    <property type="entry name" value="Flavoprotein-like_sf"/>
</dbReference>
<evidence type="ECO:0000256" key="1">
    <source>
        <dbReference type="ARBA" id="ARBA00022630"/>
    </source>
</evidence>
<dbReference type="Proteomes" id="UP000239430">
    <property type="component" value="Unassembled WGS sequence"/>
</dbReference>
<dbReference type="RefSeq" id="WP_054935485.1">
    <property type="nucleotide sequence ID" value="NZ_PVXL01000035.1"/>
</dbReference>
<evidence type="ECO:0000259" key="3">
    <source>
        <dbReference type="Pfam" id="PF03358"/>
    </source>
</evidence>
<dbReference type="EMBL" id="PVXL01000035">
    <property type="protein sequence ID" value="PRR73978.1"/>
    <property type="molecule type" value="Genomic_DNA"/>
</dbReference>
<keyword evidence="4" id="KW-0560">Oxidoreductase</keyword>
<accession>A0A9X7J442</accession>
<proteinExistence type="predicted"/>
<comment type="caution">
    <text evidence="4">The sequence shown here is derived from an EMBL/GenBank/DDBJ whole genome shotgun (WGS) entry which is preliminary data.</text>
</comment>
<feature type="domain" description="NADPH-dependent FMN reductase-like" evidence="3">
    <location>
        <begin position="2"/>
        <end position="146"/>
    </location>
</feature>
<reference evidence="4 5" key="1">
    <citation type="submission" date="2018-03" db="EMBL/GenBank/DDBJ databases">
        <title>Genome sequence of Moorella stamsii DSM 26217.</title>
        <authorList>
            <person name="Poehlein A."/>
            <person name="Daniel R."/>
        </authorList>
    </citation>
    <scope>NUCLEOTIDE SEQUENCE [LARGE SCALE GENOMIC DNA]</scope>
    <source>
        <strain evidence="5">DSM 26217</strain>
    </source>
</reference>
<sequence length="243" mass="26413">MIKVLGICGSPRKGNSQYLLEKALEAAQQVAPGEVITELYSIRGKKFAPCISCSRCGNQQGDCILKDDFQELREKWIEADAIIYSVPVYHMGIPAQLKAFIDRLGNSLFGRYANLFDGEATLPKSLKVIGAIAQGAHLFSGQEHTITDIINHALVMGCVPVTGDMWEAYIGAAAWTYNDGGRNVLESKENDGSLDMRVALRGAASIGRRSAELALILKAGGQALSGRLKQDPIYRPFLDRVQG</sequence>
<dbReference type="Pfam" id="PF03358">
    <property type="entry name" value="FMN_red"/>
    <property type="match status" value="1"/>
</dbReference>
<dbReference type="InterPro" id="IPR051796">
    <property type="entry name" value="ISF_SsuE-like"/>
</dbReference>
<evidence type="ECO:0000313" key="4">
    <source>
        <dbReference type="EMBL" id="PRR73978.1"/>
    </source>
</evidence>
<dbReference type="Gene3D" id="3.40.50.360">
    <property type="match status" value="1"/>
</dbReference>